<proteinExistence type="predicted"/>
<dbReference type="RefSeq" id="WP_133035632.1">
    <property type="nucleotide sequence ID" value="NZ_JBHMAM010000007.1"/>
</dbReference>
<dbReference type="EMBL" id="SLVX01000016">
    <property type="protein sequence ID" value="TCN39934.1"/>
    <property type="molecule type" value="Genomic_DNA"/>
</dbReference>
<protein>
    <submittedName>
        <fullName evidence="1">Uncharacterized protein</fullName>
    </submittedName>
</protein>
<name>A0A4R2CL14_SHIGR</name>
<accession>A0A4R2CL14</accession>
<comment type="caution">
    <text evidence="1">The sequence shown here is derived from an EMBL/GenBank/DDBJ whole genome shotgun (WGS) entry which is preliminary data.</text>
</comment>
<dbReference type="AlphaFoldDB" id="A0A4R2CL14"/>
<dbReference type="Proteomes" id="UP000295351">
    <property type="component" value="Unassembled WGS sequence"/>
</dbReference>
<organism evidence="1 2">
    <name type="scientific">Shinella granuli</name>
    <dbReference type="NCBI Taxonomy" id="323621"/>
    <lineage>
        <taxon>Bacteria</taxon>
        <taxon>Pseudomonadati</taxon>
        <taxon>Pseudomonadota</taxon>
        <taxon>Alphaproteobacteria</taxon>
        <taxon>Hyphomicrobiales</taxon>
        <taxon>Rhizobiaceae</taxon>
        <taxon>Shinella</taxon>
    </lineage>
</organism>
<reference evidence="1 2" key="1">
    <citation type="submission" date="2019-03" db="EMBL/GenBank/DDBJ databases">
        <title>Genomic Encyclopedia of Type Strains, Phase IV (KMG-IV): sequencing the most valuable type-strain genomes for metagenomic binning, comparative biology and taxonomic classification.</title>
        <authorList>
            <person name="Goeker M."/>
        </authorList>
    </citation>
    <scope>NUCLEOTIDE SEQUENCE [LARGE SCALE GENOMIC DNA]</scope>
    <source>
        <strain evidence="1 2">DSM 18401</strain>
    </source>
</reference>
<evidence type="ECO:0000313" key="2">
    <source>
        <dbReference type="Proteomes" id="UP000295351"/>
    </source>
</evidence>
<gene>
    <name evidence="1" type="ORF">EV665_11616</name>
</gene>
<sequence length="109" mass="11206">MQAAISNQTRVLENRMPSHVPSLIRSVAAGMKGGGTISRQALFAGKGDIYHAFRACSLPLHRAVGGLAKGIIETDGRPGVSGRGGAAAFGNCMERGRPLPYGSGQTGAE</sequence>
<evidence type="ECO:0000313" key="1">
    <source>
        <dbReference type="EMBL" id="TCN39934.1"/>
    </source>
</evidence>
<keyword evidence="2" id="KW-1185">Reference proteome</keyword>